<comment type="caution">
    <text evidence="2">The sequence shown here is derived from an EMBL/GenBank/DDBJ whole genome shotgun (WGS) entry which is preliminary data.</text>
</comment>
<protein>
    <submittedName>
        <fullName evidence="2">DUF58 domain-containing protein</fullName>
    </submittedName>
</protein>
<dbReference type="EMBL" id="JADKBR010000015">
    <property type="protein sequence ID" value="MBK8890785.1"/>
    <property type="molecule type" value="Genomic_DNA"/>
</dbReference>
<dbReference type="PANTHER" id="PTHR33608">
    <property type="entry name" value="BLL2464 PROTEIN"/>
    <property type="match status" value="1"/>
</dbReference>
<dbReference type="Proteomes" id="UP000808146">
    <property type="component" value="Unassembled WGS sequence"/>
</dbReference>
<name>A0A9D7LN00_9RHOO</name>
<proteinExistence type="predicted"/>
<dbReference type="PANTHER" id="PTHR33608:SF12">
    <property type="entry name" value="DUF58 DOMAIN-CONTAINING PROTEIN"/>
    <property type="match status" value="1"/>
</dbReference>
<gene>
    <name evidence="2" type="ORF">IPN75_10535</name>
</gene>
<reference evidence="2" key="1">
    <citation type="submission" date="2020-10" db="EMBL/GenBank/DDBJ databases">
        <title>Connecting structure to function with the recovery of over 1000 high-quality activated sludge metagenome-assembled genomes encoding full-length rRNA genes using long-read sequencing.</title>
        <authorList>
            <person name="Singleton C.M."/>
            <person name="Petriglieri F."/>
            <person name="Kristensen J.M."/>
            <person name="Kirkegaard R.H."/>
            <person name="Michaelsen T.Y."/>
            <person name="Andersen M.H."/>
            <person name="Karst S.M."/>
            <person name="Dueholm M.S."/>
            <person name="Nielsen P.H."/>
            <person name="Albertsen M."/>
        </authorList>
    </citation>
    <scope>NUCLEOTIDE SEQUENCE</scope>
    <source>
        <strain evidence="2">OdNE_18-Q3-R46-58_BAT3C.305</strain>
    </source>
</reference>
<evidence type="ECO:0000259" key="1">
    <source>
        <dbReference type="Pfam" id="PF01882"/>
    </source>
</evidence>
<organism evidence="2 3">
    <name type="scientific">Candidatus Dechloromonas phosphorivorans</name>
    <dbReference type="NCBI Taxonomy" id="2899244"/>
    <lineage>
        <taxon>Bacteria</taxon>
        <taxon>Pseudomonadati</taxon>
        <taxon>Pseudomonadota</taxon>
        <taxon>Betaproteobacteria</taxon>
        <taxon>Rhodocyclales</taxon>
        <taxon>Azonexaceae</taxon>
        <taxon>Dechloromonas</taxon>
    </lineage>
</organism>
<dbReference type="InterPro" id="IPR036465">
    <property type="entry name" value="vWFA_dom_sf"/>
</dbReference>
<evidence type="ECO:0000313" key="3">
    <source>
        <dbReference type="Proteomes" id="UP000808146"/>
    </source>
</evidence>
<sequence>MSAGIYSSLADLVALQVHARNPGLSGRQPPTSLLAGRSASRLRGRGLIFEEVRLYRPGDDVRRIDWRTSARRGEAHTRVFAEERERPIHLVVDQRLGMFFGSVAQMKSVTAAEIAALIAWQGLASGDRIGATVFNDAGSETIAPHRQRATVLRLLGSLVRHNHALGVNRGIVPAPQQLDQALADILRHATHDALIVLISDFQGISDQTREFVRRLARHNDVVAILVPDPTMQLPTHLPNSVLSDGCDHASINLSTGDSGDVLRKLVAARSAFVDRLRRELDIPCLAIDTGGDVPRQLARALGHTRRAPP</sequence>
<dbReference type="AlphaFoldDB" id="A0A9D7LN00"/>
<feature type="domain" description="DUF58" evidence="1">
    <location>
        <begin position="51"/>
        <end position="235"/>
    </location>
</feature>
<dbReference type="Pfam" id="PF01882">
    <property type="entry name" value="DUF58"/>
    <property type="match status" value="1"/>
</dbReference>
<accession>A0A9D7LN00</accession>
<dbReference type="SUPFAM" id="SSF53300">
    <property type="entry name" value="vWA-like"/>
    <property type="match status" value="1"/>
</dbReference>
<dbReference type="InterPro" id="IPR002881">
    <property type="entry name" value="DUF58"/>
</dbReference>
<evidence type="ECO:0000313" key="2">
    <source>
        <dbReference type="EMBL" id="MBK8890785.1"/>
    </source>
</evidence>